<dbReference type="Gene3D" id="1.10.150.130">
    <property type="match status" value="1"/>
</dbReference>
<evidence type="ECO:0000313" key="6">
    <source>
        <dbReference type="EMBL" id="WWX23622.1"/>
    </source>
</evidence>
<protein>
    <submittedName>
        <fullName evidence="6">Integrase arm-type DNA-binding domain-containing protein</fullName>
    </submittedName>
</protein>
<dbReference type="InterPro" id="IPR002104">
    <property type="entry name" value="Integrase_catalytic"/>
</dbReference>
<keyword evidence="7" id="KW-1185">Reference proteome</keyword>
<dbReference type="InterPro" id="IPR025166">
    <property type="entry name" value="Integrase_DNA_bind_dom"/>
</dbReference>
<keyword evidence="4" id="KW-0233">DNA recombination</keyword>
<evidence type="ECO:0000256" key="4">
    <source>
        <dbReference type="ARBA" id="ARBA00023172"/>
    </source>
</evidence>
<keyword evidence="3 6" id="KW-0238">DNA-binding</keyword>
<dbReference type="InterPro" id="IPR050808">
    <property type="entry name" value="Phage_Integrase"/>
</dbReference>
<accession>A0ABZ2IY53</accession>
<keyword evidence="2" id="KW-0229">DNA integration</keyword>
<dbReference type="PANTHER" id="PTHR30629:SF2">
    <property type="entry name" value="PROPHAGE INTEGRASE INTS-RELATED"/>
    <property type="match status" value="1"/>
</dbReference>
<dbReference type="Pfam" id="PF00589">
    <property type="entry name" value="Phage_integrase"/>
    <property type="match status" value="1"/>
</dbReference>
<evidence type="ECO:0000259" key="5">
    <source>
        <dbReference type="PROSITE" id="PS51898"/>
    </source>
</evidence>
<gene>
    <name evidence="6" type="ORF">V8V93_05315</name>
</gene>
<feature type="domain" description="Tyr recombinase" evidence="5">
    <location>
        <begin position="201"/>
        <end position="379"/>
    </location>
</feature>
<dbReference type="InterPro" id="IPR053876">
    <property type="entry name" value="Phage_int_M"/>
</dbReference>
<dbReference type="Pfam" id="PF22022">
    <property type="entry name" value="Phage_int_M"/>
    <property type="match status" value="1"/>
</dbReference>
<sequence length="405" mass="46170">MPLTVKTIEKAKSKDKLYRIADAQGLCLEVPPNGSKRWRFRYRFGGKAKMVSLGVWPDVKLPEARDKRDDMRRLLKRGVDPAEHKKSQQAIAEGKDRFEAVAREWFDKFHKNWAEQTGVRKMARLEGHVFPLIGDISIEKVDAPQIRRVLLRLESLGKLHTGHRVKNIIGEVMRYAVAMGLVTHNPVPDLAGVLPPVKEEHRASITDPEGMKGLLCAIDEYQGSPVTRNAMKLAALTFVRPGELRHGEWSEIDFEKKEWRIAAGKMKMKRQHIVPLSRQSIAVLKDMELVTGHGRYIFPSERSRDRAMSNNTVNAALRRMGYTKEEMTGHGFRAMASTNLNEMGFHPDQIERQLAHVEGNKVRAAYNHAEYLPERKKMMQVWADYLDTLRDGGKVIPLKRESNGG</sequence>
<dbReference type="InterPro" id="IPR011010">
    <property type="entry name" value="DNA_brk_join_enz"/>
</dbReference>
<proteinExistence type="inferred from homology"/>
<dbReference type="InterPro" id="IPR010998">
    <property type="entry name" value="Integrase_recombinase_N"/>
</dbReference>
<evidence type="ECO:0000313" key="7">
    <source>
        <dbReference type="Proteomes" id="UP001385389"/>
    </source>
</evidence>
<dbReference type="Gene3D" id="1.10.443.10">
    <property type="entry name" value="Intergrase catalytic core"/>
    <property type="match status" value="1"/>
</dbReference>
<dbReference type="PROSITE" id="PS51898">
    <property type="entry name" value="TYR_RECOMBINASE"/>
    <property type="match status" value="1"/>
</dbReference>
<reference evidence="6 7" key="1">
    <citation type="submission" date="2024-03" db="EMBL/GenBank/DDBJ databases">
        <title>Phenotype and Genome Characterization of a Sulfate-Reducing Bacterium Pseudodesulfovibrio sp. strain 5S69, isolated from Petroleum Reservoir in Tatarstan (Russia).</title>
        <authorList>
            <person name="Bidzhieva S.K."/>
            <person name="Kadnikov V."/>
            <person name="Tourova T.P."/>
            <person name="Samigullina S.R."/>
            <person name="Sokolova D.S."/>
            <person name="Poltaraus A.B."/>
            <person name="Avtukh A.N."/>
            <person name="Tereshina V.M."/>
            <person name="Mardanov A.V."/>
            <person name="Nazina T.N."/>
        </authorList>
    </citation>
    <scope>NUCLEOTIDE SEQUENCE [LARGE SCALE GENOMIC DNA]</scope>
    <source>
        <strain evidence="6 7">5S69</strain>
    </source>
</reference>
<evidence type="ECO:0000256" key="1">
    <source>
        <dbReference type="ARBA" id="ARBA00008857"/>
    </source>
</evidence>
<dbReference type="RefSeq" id="WP_338669319.1">
    <property type="nucleotide sequence ID" value="NZ_CP146609.1"/>
</dbReference>
<dbReference type="InterPro" id="IPR013762">
    <property type="entry name" value="Integrase-like_cat_sf"/>
</dbReference>
<dbReference type="Gene3D" id="3.30.160.390">
    <property type="entry name" value="Integrase, DNA-binding domain"/>
    <property type="match status" value="1"/>
</dbReference>
<dbReference type="Proteomes" id="UP001385389">
    <property type="component" value="Chromosome"/>
</dbReference>
<name>A0ABZ2IY53_9BACT</name>
<dbReference type="Pfam" id="PF13356">
    <property type="entry name" value="Arm-DNA-bind_3"/>
    <property type="match status" value="1"/>
</dbReference>
<dbReference type="SUPFAM" id="SSF56349">
    <property type="entry name" value="DNA breaking-rejoining enzymes"/>
    <property type="match status" value="1"/>
</dbReference>
<dbReference type="PANTHER" id="PTHR30629">
    <property type="entry name" value="PROPHAGE INTEGRASE"/>
    <property type="match status" value="1"/>
</dbReference>
<comment type="similarity">
    <text evidence="1">Belongs to the 'phage' integrase family.</text>
</comment>
<dbReference type="GO" id="GO:0003677">
    <property type="term" value="F:DNA binding"/>
    <property type="evidence" value="ECO:0007669"/>
    <property type="project" value="UniProtKB-KW"/>
</dbReference>
<evidence type="ECO:0000256" key="3">
    <source>
        <dbReference type="ARBA" id="ARBA00023125"/>
    </source>
</evidence>
<dbReference type="InterPro" id="IPR038488">
    <property type="entry name" value="Integrase_DNA-bd_sf"/>
</dbReference>
<evidence type="ECO:0000256" key="2">
    <source>
        <dbReference type="ARBA" id="ARBA00022908"/>
    </source>
</evidence>
<organism evidence="6 7">
    <name type="scientific">Pseudodesulfovibrio methanolicus</name>
    <dbReference type="NCBI Taxonomy" id="3126690"/>
    <lineage>
        <taxon>Bacteria</taxon>
        <taxon>Pseudomonadati</taxon>
        <taxon>Thermodesulfobacteriota</taxon>
        <taxon>Desulfovibrionia</taxon>
        <taxon>Desulfovibrionales</taxon>
        <taxon>Desulfovibrionaceae</taxon>
    </lineage>
</organism>
<dbReference type="EMBL" id="CP146609">
    <property type="protein sequence ID" value="WWX23622.1"/>
    <property type="molecule type" value="Genomic_DNA"/>
</dbReference>
<dbReference type="CDD" id="cd00801">
    <property type="entry name" value="INT_P4_C"/>
    <property type="match status" value="1"/>
</dbReference>